<protein>
    <submittedName>
        <fullName evidence="2">Uncharacterized protein</fullName>
    </submittedName>
</protein>
<reference evidence="2" key="1">
    <citation type="journal article" date="2022" name="Int. J. Mol. Sci.">
        <title>Draft Genome of Tanacetum Coccineum: Genomic Comparison of Closely Related Tanacetum-Family Plants.</title>
        <authorList>
            <person name="Yamashiro T."/>
            <person name="Shiraishi A."/>
            <person name="Nakayama K."/>
            <person name="Satake H."/>
        </authorList>
    </citation>
    <scope>NUCLEOTIDE SEQUENCE</scope>
</reference>
<accession>A0ABQ4ZXG3</accession>
<feature type="compositionally biased region" description="Acidic residues" evidence="1">
    <location>
        <begin position="77"/>
        <end position="94"/>
    </location>
</feature>
<dbReference type="Proteomes" id="UP001151760">
    <property type="component" value="Unassembled WGS sequence"/>
</dbReference>
<evidence type="ECO:0000313" key="2">
    <source>
        <dbReference type="EMBL" id="GJS94036.1"/>
    </source>
</evidence>
<name>A0ABQ4ZXG3_9ASTR</name>
<gene>
    <name evidence="2" type="ORF">Tco_0801004</name>
</gene>
<sequence>MTGDLEGHLEVYIIISPGVLEGTSAMRIVIGSCTRVIVIMVYTHRIPGLYAELKELMKDQLLLADASPIALSPDYIFDSDPEEDDEEDPEEDPVDYPARRETMNDNESSK</sequence>
<proteinExistence type="predicted"/>
<comment type="caution">
    <text evidence="2">The sequence shown here is derived from an EMBL/GenBank/DDBJ whole genome shotgun (WGS) entry which is preliminary data.</text>
</comment>
<feature type="region of interest" description="Disordered" evidence="1">
    <location>
        <begin position="73"/>
        <end position="110"/>
    </location>
</feature>
<reference evidence="2" key="2">
    <citation type="submission" date="2022-01" db="EMBL/GenBank/DDBJ databases">
        <authorList>
            <person name="Yamashiro T."/>
            <person name="Shiraishi A."/>
            <person name="Satake H."/>
            <person name="Nakayama K."/>
        </authorList>
    </citation>
    <scope>NUCLEOTIDE SEQUENCE</scope>
</reference>
<evidence type="ECO:0000313" key="3">
    <source>
        <dbReference type="Proteomes" id="UP001151760"/>
    </source>
</evidence>
<dbReference type="EMBL" id="BQNB010011701">
    <property type="protein sequence ID" value="GJS94036.1"/>
    <property type="molecule type" value="Genomic_DNA"/>
</dbReference>
<organism evidence="2 3">
    <name type="scientific">Tanacetum coccineum</name>
    <dbReference type="NCBI Taxonomy" id="301880"/>
    <lineage>
        <taxon>Eukaryota</taxon>
        <taxon>Viridiplantae</taxon>
        <taxon>Streptophyta</taxon>
        <taxon>Embryophyta</taxon>
        <taxon>Tracheophyta</taxon>
        <taxon>Spermatophyta</taxon>
        <taxon>Magnoliopsida</taxon>
        <taxon>eudicotyledons</taxon>
        <taxon>Gunneridae</taxon>
        <taxon>Pentapetalae</taxon>
        <taxon>asterids</taxon>
        <taxon>campanulids</taxon>
        <taxon>Asterales</taxon>
        <taxon>Asteraceae</taxon>
        <taxon>Asteroideae</taxon>
        <taxon>Anthemideae</taxon>
        <taxon>Anthemidinae</taxon>
        <taxon>Tanacetum</taxon>
    </lineage>
</organism>
<feature type="compositionally biased region" description="Basic and acidic residues" evidence="1">
    <location>
        <begin position="97"/>
        <end position="110"/>
    </location>
</feature>
<evidence type="ECO:0000256" key="1">
    <source>
        <dbReference type="SAM" id="MobiDB-lite"/>
    </source>
</evidence>
<keyword evidence="3" id="KW-1185">Reference proteome</keyword>